<evidence type="ECO:0000256" key="2">
    <source>
        <dbReference type="ARBA" id="ARBA00005420"/>
    </source>
</evidence>
<comment type="similarity">
    <text evidence="2">Belongs to the diacylglycerol acyltransferase family.</text>
</comment>
<evidence type="ECO:0000313" key="11">
    <source>
        <dbReference type="EMBL" id="KAJ8342681.1"/>
    </source>
</evidence>
<dbReference type="PANTHER" id="PTHR12317:SF74">
    <property type="entry name" value="2-ACYLGLYCEROL O-ACYLTRANSFERASE 2"/>
    <property type="match status" value="1"/>
</dbReference>
<reference evidence="11" key="1">
    <citation type="journal article" date="2023" name="Science">
        <title>Genome structures resolve the early diversification of teleost fishes.</title>
        <authorList>
            <person name="Parey E."/>
            <person name="Louis A."/>
            <person name="Montfort J."/>
            <person name="Bouchez O."/>
            <person name="Roques C."/>
            <person name="Iampietro C."/>
            <person name="Lluch J."/>
            <person name="Castinel A."/>
            <person name="Donnadieu C."/>
            <person name="Desvignes T."/>
            <person name="Floi Bucao C."/>
            <person name="Jouanno E."/>
            <person name="Wen M."/>
            <person name="Mejri S."/>
            <person name="Dirks R."/>
            <person name="Jansen H."/>
            <person name="Henkel C."/>
            <person name="Chen W.J."/>
            <person name="Zahm M."/>
            <person name="Cabau C."/>
            <person name="Klopp C."/>
            <person name="Thompson A.W."/>
            <person name="Robinson-Rechavi M."/>
            <person name="Braasch I."/>
            <person name="Lecointre G."/>
            <person name="Bobe J."/>
            <person name="Postlethwait J.H."/>
            <person name="Berthelot C."/>
            <person name="Roest Crollius H."/>
            <person name="Guiguen Y."/>
        </authorList>
    </citation>
    <scope>NUCLEOTIDE SEQUENCE</scope>
    <source>
        <strain evidence="11">WJC10195</strain>
    </source>
</reference>
<protein>
    <submittedName>
        <fullName evidence="11">Uncharacterized protein</fullName>
    </submittedName>
</protein>
<evidence type="ECO:0000256" key="5">
    <source>
        <dbReference type="ARBA" id="ARBA00022692"/>
    </source>
</evidence>
<evidence type="ECO:0000256" key="8">
    <source>
        <dbReference type="ARBA" id="ARBA00023098"/>
    </source>
</evidence>
<accession>A0A9Q1EPV5</accession>
<name>A0A9Q1EPV5_SYNKA</name>
<keyword evidence="4" id="KW-0808">Transferase</keyword>
<dbReference type="GO" id="GO:0003846">
    <property type="term" value="F:2-acylglycerol O-acyltransferase activity"/>
    <property type="evidence" value="ECO:0007669"/>
    <property type="project" value="TreeGrafter"/>
</dbReference>
<comment type="caution">
    <text evidence="11">The sequence shown here is derived from an EMBL/GenBank/DDBJ whole genome shotgun (WGS) entry which is preliminary data.</text>
</comment>
<evidence type="ECO:0000256" key="6">
    <source>
        <dbReference type="ARBA" id="ARBA00022824"/>
    </source>
</evidence>
<dbReference type="InterPro" id="IPR007130">
    <property type="entry name" value="DAGAT"/>
</dbReference>
<keyword evidence="8" id="KW-0443">Lipid metabolism</keyword>
<evidence type="ECO:0000256" key="4">
    <source>
        <dbReference type="ARBA" id="ARBA00022679"/>
    </source>
</evidence>
<evidence type="ECO:0000256" key="10">
    <source>
        <dbReference type="ARBA" id="ARBA00023315"/>
    </source>
</evidence>
<keyword evidence="9" id="KW-0472">Membrane</keyword>
<organism evidence="11 12">
    <name type="scientific">Synaphobranchus kaupii</name>
    <name type="common">Kaup's arrowtooth eel</name>
    <dbReference type="NCBI Taxonomy" id="118154"/>
    <lineage>
        <taxon>Eukaryota</taxon>
        <taxon>Metazoa</taxon>
        <taxon>Chordata</taxon>
        <taxon>Craniata</taxon>
        <taxon>Vertebrata</taxon>
        <taxon>Euteleostomi</taxon>
        <taxon>Actinopterygii</taxon>
        <taxon>Neopterygii</taxon>
        <taxon>Teleostei</taxon>
        <taxon>Anguilliformes</taxon>
        <taxon>Synaphobranchidae</taxon>
        <taxon>Synaphobranchus</taxon>
    </lineage>
</organism>
<comment type="subcellular location">
    <subcellularLocation>
        <location evidence="1">Endoplasmic reticulum membrane</location>
        <topology evidence="1">Multi-pass membrane protein</topology>
    </subcellularLocation>
</comment>
<keyword evidence="5" id="KW-0812">Transmembrane</keyword>
<dbReference type="Proteomes" id="UP001152622">
    <property type="component" value="Chromosome 14"/>
</dbReference>
<keyword evidence="10" id="KW-0012">Acyltransferase</keyword>
<dbReference type="GO" id="GO:0004144">
    <property type="term" value="F:diacylglycerol O-acyltransferase activity"/>
    <property type="evidence" value="ECO:0007669"/>
    <property type="project" value="TreeGrafter"/>
</dbReference>
<dbReference type="GO" id="GO:0005789">
    <property type="term" value="C:endoplasmic reticulum membrane"/>
    <property type="evidence" value="ECO:0007669"/>
    <property type="project" value="UniProtKB-SubCell"/>
</dbReference>
<dbReference type="PANTHER" id="PTHR12317">
    <property type="entry name" value="DIACYLGLYCEROL O-ACYLTRANSFERASE"/>
    <property type="match status" value="1"/>
</dbReference>
<gene>
    <name evidence="11" type="ORF">SKAU_G00326090</name>
</gene>
<evidence type="ECO:0000256" key="3">
    <source>
        <dbReference type="ARBA" id="ARBA00022516"/>
    </source>
</evidence>
<evidence type="ECO:0000256" key="1">
    <source>
        <dbReference type="ARBA" id="ARBA00004477"/>
    </source>
</evidence>
<dbReference type="OrthoDB" id="264532at2759"/>
<evidence type="ECO:0000256" key="9">
    <source>
        <dbReference type="ARBA" id="ARBA00023136"/>
    </source>
</evidence>
<keyword evidence="6" id="KW-0256">Endoplasmic reticulum</keyword>
<dbReference type="GO" id="GO:0006651">
    <property type="term" value="P:diacylglycerol biosynthetic process"/>
    <property type="evidence" value="ECO:0007669"/>
    <property type="project" value="TreeGrafter"/>
</dbReference>
<dbReference type="EMBL" id="JAINUF010000014">
    <property type="protein sequence ID" value="KAJ8342681.1"/>
    <property type="molecule type" value="Genomic_DNA"/>
</dbReference>
<sequence length="136" mass="15665">MGPPLVPVFSFGENEVFNQVDNPRGTWLRWVQERLQRMMGISLPPVPRPRRLPVQLWAHALSEAHPHCGGCTVVQWLALSPHSEKWGKPIPVEKNEKPSDEELSDLHEHYMSELSQLFEEHKGKYGVPEDKHLTFV</sequence>
<keyword evidence="7" id="KW-1133">Transmembrane helix</keyword>
<dbReference type="GO" id="GO:0019432">
    <property type="term" value="P:triglyceride biosynthetic process"/>
    <property type="evidence" value="ECO:0007669"/>
    <property type="project" value="TreeGrafter"/>
</dbReference>
<proteinExistence type="inferred from homology"/>
<dbReference type="AlphaFoldDB" id="A0A9Q1EPV5"/>
<evidence type="ECO:0000256" key="7">
    <source>
        <dbReference type="ARBA" id="ARBA00022989"/>
    </source>
</evidence>
<dbReference type="Pfam" id="PF03982">
    <property type="entry name" value="DAGAT"/>
    <property type="match status" value="2"/>
</dbReference>
<keyword evidence="12" id="KW-1185">Reference proteome</keyword>
<evidence type="ECO:0000313" key="12">
    <source>
        <dbReference type="Proteomes" id="UP001152622"/>
    </source>
</evidence>
<keyword evidence="3" id="KW-0444">Lipid biosynthesis</keyword>